<keyword evidence="6 7" id="KW-0472">Membrane</keyword>
<evidence type="ECO:0000313" key="9">
    <source>
        <dbReference type="EMBL" id="OHA96522.1"/>
    </source>
</evidence>
<dbReference type="InterPro" id="IPR032816">
    <property type="entry name" value="VTT_dom"/>
</dbReference>
<keyword evidence="5 7" id="KW-1133">Transmembrane helix</keyword>
<dbReference type="GO" id="GO:0005886">
    <property type="term" value="C:plasma membrane"/>
    <property type="evidence" value="ECO:0007669"/>
    <property type="project" value="UniProtKB-SubCell"/>
</dbReference>
<comment type="subcellular location">
    <subcellularLocation>
        <location evidence="1 7">Cell membrane</location>
        <topology evidence="1 7">Multi-pass membrane protein</topology>
    </subcellularLocation>
</comment>
<dbReference type="PANTHER" id="PTHR30353">
    <property type="entry name" value="INNER MEMBRANE PROTEIN DEDA-RELATED"/>
    <property type="match status" value="1"/>
</dbReference>
<evidence type="ECO:0000256" key="5">
    <source>
        <dbReference type="ARBA" id="ARBA00022989"/>
    </source>
</evidence>
<evidence type="ECO:0000256" key="1">
    <source>
        <dbReference type="ARBA" id="ARBA00004651"/>
    </source>
</evidence>
<comment type="similarity">
    <text evidence="2 7">Belongs to the DedA family.</text>
</comment>
<gene>
    <name evidence="9" type="ORF">A3D49_01455</name>
</gene>
<protein>
    <recommendedName>
        <fullName evidence="8">VTT domain-containing protein</fullName>
    </recommendedName>
</protein>
<dbReference type="PANTHER" id="PTHR30353:SF0">
    <property type="entry name" value="TRANSMEMBRANE PROTEIN"/>
    <property type="match status" value="1"/>
</dbReference>
<evidence type="ECO:0000256" key="7">
    <source>
        <dbReference type="RuleBase" id="RU367016"/>
    </source>
</evidence>
<evidence type="ECO:0000256" key="3">
    <source>
        <dbReference type="ARBA" id="ARBA00022475"/>
    </source>
</evidence>
<feature type="domain" description="VTT" evidence="8">
    <location>
        <begin position="32"/>
        <end position="157"/>
    </location>
</feature>
<dbReference type="Pfam" id="PF09335">
    <property type="entry name" value="VTT_dom"/>
    <property type="match status" value="1"/>
</dbReference>
<keyword evidence="3 7" id="KW-1003">Cell membrane</keyword>
<dbReference type="InterPro" id="IPR032818">
    <property type="entry name" value="DedA-like"/>
</dbReference>
<feature type="transmembrane region" description="Helical" evidence="7">
    <location>
        <begin position="12"/>
        <end position="34"/>
    </location>
</feature>
<evidence type="ECO:0000256" key="2">
    <source>
        <dbReference type="ARBA" id="ARBA00010792"/>
    </source>
</evidence>
<feature type="transmembrane region" description="Helical" evidence="7">
    <location>
        <begin position="136"/>
        <end position="157"/>
    </location>
</feature>
<name>A0A1G2TH55_9BACT</name>
<feature type="transmembrane region" description="Helical" evidence="7">
    <location>
        <begin position="169"/>
        <end position="190"/>
    </location>
</feature>
<proteinExistence type="inferred from homology"/>
<dbReference type="EMBL" id="MHVS01000005">
    <property type="protein sequence ID" value="OHA96522.1"/>
    <property type="molecule type" value="Genomic_DNA"/>
</dbReference>
<evidence type="ECO:0000313" key="10">
    <source>
        <dbReference type="Proteomes" id="UP000177279"/>
    </source>
</evidence>
<sequence length="196" mass="21866">MFDLVSLIQTAGYLGLFGIIYAESGIFVGFFLPGDSLLFTAGFLASQGYLRIEFLLPMFFLAAFAGDATGYWIGRKIGPRIFSRPKSFWFSPENIEKTRSFFDQHGKKAIVLARFVPIVRTFIPVMAGVGEMKYKIFTFYNFFGALIWAVGLTSAGYFFGQSIPDADRYVLPIVGLIVVVSLIPPVIQYFKGKKGL</sequence>
<evidence type="ECO:0000256" key="6">
    <source>
        <dbReference type="ARBA" id="ARBA00023136"/>
    </source>
</evidence>
<dbReference type="Proteomes" id="UP000177279">
    <property type="component" value="Unassembled WGS sequence"/>
</dbReference>
<feature type="transmembrane region" description="Helical" evidence="7">
    <location>
        <begin position="54"/>
        <end position="74"/>
    </location>
</feature>
<dbReference type="AlphaFoldDB" id="A0A1G2TH55"/>
<reference evidence="9 10" key="1">
    <citation type="journal article" date="2016" name="Nat. Commun.">
        <title>Thousands of microbial genomes shed light on interconnected biogeochemical processes in an aquifer system.</title>
        <authorList>
            <person name="Anantharaman K."/>
            <person name="Brown C.T."/>
            <person name="Hug L.A."/>
            <person name="Sharon I."/>
            <person name="Castelle C.J."/>
            <person name="Probst A.J."/>
            <person name="Thomas B.C."/>
            <person name="Singh A."/>
            <person name="Wilkins M.J."/>
            <person name="Karaoz U."/>
            <person name="Brodie E.L."/>
            <person name="Williams K.H."/>
            <person name="Hubbard S.S."/>
            <person name="Banfield J.F."/>
        </authorList>
    </citation>
    <scope>NUCLEOTIDE SEQUENCE [LARGE SCALE GENOMIC DNA]</scope>
</reference>
<keyword evidence="4 7" id="KW-0812">Transmembrane</keyword>
<accession>A0A1G2TH55</accession>
<evidence type="ECO:0000256" key="4">
    <source>
        <dbReference type="ARBA" id="ARBA00022692"/>
    </source>
</evidence>
<evidence type="ECO:0000259" key="8">
    <source>
        <dbReference type="Pfam" id="PF09335"/>
    </source>
</evidence>
<comment type="caution">
    <text evidence="9">The sequence shown here is derived from an EMBL/GenBank/DDBJ whole genome shotgun (WGS) entry which is preliminary data.</text>
</comment>
<organism evidence="9 10">
    <name type="scientific">Candidatus Zambryskibacteria bacterium RIFCSPHIGHO2_02_FULL_43_37</name>
    <dbReference type="NCBI Taxonomy" id="1802749"/>
    <lineage>
        <taxon>Bacteria</taxon>
        <taxon>Candidatus Zambryskiibacteriota</taxon>
    </lineage>
</organism>